<keyword evidence="3" id="KW-0732">Signal</keyword>
<feature type="domain" description="SH3" evidence="4">
    <location>
        <begin position="34"/>
        <end position="96"/>
    </location>
</feature>
<dbReference type="SMART" id="SM00326">
    <property type="entry name" value="SH3"/>
    <property type="match status" value="1"/>
</dbReference>
<accession>A0A8S3IAB0</accession>
<dbReference type="EMBL" id="CAJOBJ010341180">
    <property type="protein sequence ID" value="CAF5195250.1"/>
    <property type="molecule type" value="Genomic_DNA"/>
</dbReference>
<evidence type="ECO:0000256" key="2">
    <source>
        <dbReference type="PROSITE-ProRule" id="PRU00192"/>
    </source>
</evidence>
<dbReference type="Gene3D" id="2.30.30.40">
    <property type="entry name" value="SH3 Domains"/>
    <property type="match status" value="1"/>
</dbReference>
<keyword evidence="1 2" id="KW-0728">SH3 domain</keyword>
<dbReference type="Pfam" id="PF00018">
    <property type="entry name" value="SH3_1"/>
    <property type="match status" value="1"/>
</dbReference>
<evidence type="ECO:0000256" key="3">
    <source>
        <dbReference type="SAM" id="SignalP"/>
    </source>
</evidence>
<evidence type="ECO:0000259" key="4">
    <source>
        <dbReference type="PROSITE" id="PS50002"/>
    </source>
</evidence>
<organism evidence="5 6">
    <name type="scientific">Rotaria magnacalcarata</name>
    <dbReference type="NCBI Taxonomy" id="392030"/>
    <lineage>
        <taxon>Eukaryota</taxon>
        <taxon>Metazoa</taxon>
        <taxon>Spiralia</taxon>
        <taxon>Gnathifera</taxon>
        <taxon>Rotifera</taxon>
        <taxon>Eurotatoria</taxon>
        <taxon>Bdelloidea</taxon>
        <taxon>Philodinida</taxon>
        <taxon>Philodinidae</taxon>
        <taxon>Rotaria</taxon>
    </lineage>
</organism>
<dbReference type="PROSITE" id="PS50002">
    <property type="entry name" value="SH3"/>
    <property type="match status" value="1"/>
</dbReference>
<feature type="chain" id="PRO_5035922903" description="SH3 domain-containing protein" evidence="3">
    <location>
        <begin position="19"/>
        <end position="191"/>
    </location>
</feature>
<dbReference type="InterPro" id="IPR036028">
    <property type="entry name" value="SH3-like_dom_sf"/>
</dbReference>
<name>A0A8S3IAB0_9BILA</name>
<dbReference type="AlphaFoldDB" id="A0A8S3IAB0"/>
<dbReference type="InterPro" id="IPR001452">
    <property type="entry name" value="SH3_domain"/>
</dbReference>
<reference evidence="5" key="1">
    <citation type="submission" date="2021-02" db="EMBL/GenBank/DDBJ databases">
        <authorList>
            <person name="Nowell W R."/>
        </authorList>
    </citation>
    <scope>NUCLEOTIDE SEQUENCE</scope>
</reference>
<gene>
    <name evidence="5" type="ORF">GIL414_LOCUS74603</name>
</gene>
<proteinExistence type="predicted"/>
<dbReference type="Proteomes" id="UP000681720">
    <property type="component" value="Unassembled WGS sequence"/>
</dbReference>
<feature type="signal peptide" evidence="3">
    <location>
        <begin position="1"/>
        <end position="18"/>
    </location>
</feature>
<evidence type="ECO:0000313" key="5">
    <source>
        <dbReference type="EMBL" id="CAF5195250.1"/>
    </source>
</evidence>
<evidence type="ECO:0000256" key="1">
    <source>
        <dbReference type="ARBA" id="ARBA00022443"/>
    </source>
</evidence>
<protein>
    <recommendedName>
        <fullName evidence="4">SH3 domain-containing protein</fullName>
    </recommendedName>
</protein>
<evidence type="ECO:0000313" key="6">
    <source>
        <dbReference type="Proteomes" id="UP000681720"/>
    </source>
</evidence>
<sequence>MNTFVSSILFFLEYLLDAVYFLFQNEHQEYPTHSQSEIFYVHSDFINNIGDCVSLQRGDTVEIHEKHSSGWWLGRRLKDDYVLTWLPSAFLQKEPLADSYIDNRDDTSKNLNSNLYLNIATEEEQQQIAAPLENIYQNIGNHVSTNAVHSEMLNNKQQPIVIKQFSLPSNNNEENSTKVSVRDLVNKFNRK</sequence>
<dbReference type="SUPFAM" id="SSF50044">
    <property type="entry name" value="SH3-domain"/>
    <property type="match status" value="1"/>
</dbReference>
<comment type="caution">
    <text evidence="5">The sequence shown here is derived from an EMBL/GenBank/DDBJ whole genome shotgun (WGS) entry which is preliminary data.</text>
</comment>